<dbReference type="PANTHER" id="PTHR11139">
    <property type="entry name" value="ATAXIA TELANGIECTASIA MUTATED ATM -RELATED"/>
    <property type="match status" value="1"/>
</dbReference>
<dbReference type="Pfam" id="PF08771">
    <property type="entry name" value="FRB_dom"/>
    <property type="match status" value="1"/>
</dbReference>
<dbReference type="EMBL" id="CP143791">
    <property type="protein sequence ID" value="WVN91122.1"/>
    <property type="molecule type" value="Genomic_DNA"/>
</dbReference>
<dbReference type="InterPro" id="IPR003151">
    <property type="entry name" value="PIK-rel_kinase_FAT"/>
</dbReference>
<dbReference type="InterPro" id="IPR058584">
    <property type="entry name" value="IMB1_TNPO1-like_TPR"/>
</dbReference>
<reference evidence="15" key="2">
    <citation type="journal article" date="2022" name="Elife">
        <title>Obligate sexual reproduction of a homothallic fungus closely related to the Cryptococcus pathogenic species complex.</title>
        <authorList>
            <person name="Passer A.R."/>
            <person name="Clancey S.A."/>
            <person name="Shea T."/>
            <person name="David-Palma M."/>
            <person name="Averette A.F."/>
            <person name="Boekhout T."/>
            <person name="Porcel B.M."/>
            <person name="Nowrousian M."/>
            <person name="Cuomo C.A."/>
            <person name="Sun S."/>
            <person name="Heitman J."/>
            <person name="Coelho M.A."/>
        </authorList>
    </citation>
    <scope>NUCLEOTIDE SEQUENCE</scope>
    <source>
        <strain evidence="15">CBS 7841</strain>
    </source>
</reference>
<dbReference type="InterPro" id="IPR057564">
    <property type="entry name" value="HEAT_ATR"/>
</dbReference>
<keyword evidence="6 11" id="KW-0418">Kinase</keyword>
<dbReference type="GO" id="GO:0005737">
    <property type="term" value="C:cytoplasm"/>
    <property type="evidence" value="ECO:0007669"/>
    <property type="project" value="TreeGrafter"/>
</dbReference>
<dbReference type="Pfam" id="PF02260">
    <property type="entry name" value="FATC"/>
    <property type="match status" value="1"/>
</dbReference>
<dbReference type="InterPro" id="IPR011989">
    <property type="entry name" value="ARM-like"/>
</dbReference>
<dbReference type="PANTHER" id="PTHR11139:SF9">
    <property type="entry name" value="SERINE_THREONINE-PROTEIN KINASE MTOR"/>
    <property type="match status" value="1"/>
</dbReference>
<dbReference type="FunFam" id="3.30.1010.10:FF:000006">
    <property type="entry name" value="Serine/threonine-protein kinase TOR"/>
    <property type="match status" value="1"/>
</dbReference>
<dbReference type="SUPFAM" id="SSF48371">
    <property type="entry name" value="ARM repeat"/>
    <property type="match status" value="1"/>
</dbReference>
<protein>
    <recommendedName>
        <fullName evidence="11">Serine/threonine-protein kinase TOR</fullName>
        <ecNumber evidence="11">2.7.11.1</ecNumber>
    </recommendedName>
</protein>
<dbReference type="InterPro" id="IPR036940">
    <property type="entry name" value="PI3/4_kinase_cat_sf"/>
</dbReference>
<gene>
    <name evidence="15" type="ORF">L203_106373</name>
</gene>
<feature type="domain" description="PI3K/PI4K catalytic" evidence="12">
    <location>
        <begin position="1986"/>
        <end position="2301"/>
    </location>
</feature>
<dbReference type="GO" id="GO:0004674">
    <property type="term" value="F:protein serine/threonine kinase activity"/>
    <property type="evidence" value="ECO:0007669"/>
    <property type="project" value="UniProtKB-KW"/>
</dbReference>
<dbReference type="GeneID" id="91090581"/>
<dbReference type="GO" id="GO:0044877">
    <property type="term" value="F:protein-containing complex binding"/>
    <property type="evidence" value="ECO:0007669"/>
    <property type="project" value="InterPro"/>
</dbReference>
<dbReference type="InterPro" id="IPR000403">
    <property type="entry name" value="PI3/4_kinase_cat_dom"/>
</dbReference>
<name>A0AAJ8JZC0_9TREE</name>
<dbReference type="InterPro" id="IPR036738">
    <property type="entry name" value="FRB_sf"/>
</dbReference>
<keyword evidence="2 11" id="KW-0723">Serine/threonine-protein kinase</keyword>
<dbReference type="PROSITE" id="PS50290">
    <property type="entry name" value="PI3_4_KINASE_3"/>
    <property type="match status" value="1"/>
</dbReference>
<dbReference type="Pfam" id="PF23593">
    <property type="entry name" value="HEAT_ATR"/>
    <property type="match status" value="1"/>
</dbReference>
<dbReference type="GO" id="GO:0005524">
    <property type="term" value="F:ATP binding"/>
    <property type="evidence" value="ECO:0007669"/>
    <property type="project" value="UniProtKB-KW"/>
</dbReference>
<dbReference type="PROSITE" id="PS51190">
    <property type="entry name" value="FATC"/>
    <property type="match status" value="1"/>
</dbReference>
<evidence type="ECO:0000259" key="14">
    <source>
        <dbReference type="PROSITE" id="PS51190"/>
    </source>
</evidence>
<sequence length="2363" mass="267521">MPANSDALDNIFQRLASRSEEVRRAAGINLEEHVITYTQEYPGHDGSKGIWTEAFHKTFEFTRSNNQMERLGAIVAISQLLRLTKDDTPDRAQQKVLRLYEYLRPLTSCSDSIVMFPAAAVVEEMVRQSPTLHTDTFLGKEIGQAMAMLDDTRQEVNRFSATLLLTAFARSAPAVFFPYISKVLDKIWIPLRDGRTVVRERASMLLSTCLDIVKARGDRPANETYRRIFDEARVGLLKAGSTEVILGSLLAYNAMLQNQQLSMSDYYRSICELTFKYRDSKEASIRKAVIALIPSMATFDSDDFEAHYLHKSMTYLLQALNRQADRDIAYVALGHMAVHLGSKMRPFIDDIMKIIREQLRMRGKKNAPYEPPIFQCLAMIATAVGPMVTRQMHEILDLMFPWGLTESLCSTLRSFASHIPPLLKTIQERLLDALSLVLTGQSYRPLGAPAPRGNVQRDMNLLQTSAGGQSPETLVLALKVLGEFDFSGHTLNEFVRDGALPYLEHDSPEVRSAAIAASTQLYVNDPICHQTSSHSVEIVSDVLEKLLIVAITDPNHSIRYTVLCALDEKFDRHLAQAEDIRCLFIALNDESFVNRERAIAIIGRLAHHNPAYVMPHLRKSLINIVTELEYSTNARQKEESAKLLCLLITAAAGLVKSYAATILSVLLRTASSPESSIGVQANCTVCIGELARVAGAELVPSIEPILTLVVDMLNDQSSSTKRDTALKTLGQIASNTGNVIQPYVDYPQLMGVLFRFLRSETNLHVRQETIRTIGMLGALDPFKHKTLLGEVDVPIEEGPTSRVNDIVLLNNHNSSVNDEFFQTVVIHSLVNVLHDSTYKDHYQAVEAIMMIFRTQRLRCVNFLPQIVPAFLNVIRIAHSSRTELYLKQLAQFITIVRLHIRSYLNDVFGLIHEFWNPNSTLQITIISLVEAVAKAVEGEFKAYLPKLLQQILRSFDGDLSAKNLPELRLNTLLQILKAFYVFGTSIEDYLHLVLPVIVRSFENPAAPDTLRIAALRTTGQLCRKVNFSDHASQIIHPLVRALGNSSDELRQTAMETLCVLVLQFGPDYAIFIPMVNKALVENKISHPAYESLVTKLLNRERLPPNLGPVERYATDSTVEPAAPEQLPLKVNQQALKLAWDCSHLMSTSSRTEWISWIIGLGHEMMRESPSQAIRAARSLALSSVAFTKELFNVAFYSCWQELFESYQEDLWQNLDRAIKKDDVPGDVVNIILGATQFLEHDEKEVAIESRVLGSVAANYQALAVALHYKEQEFFLDPSKDVIEDLIDVNQKLQQSDAAWGTLEWAQTHMGMTTEVEWYEKLGRWEEALQVWNQRDADPDSKFHEWDITEGKVACLHAMGEWEQLSDFVQARWAKRSAEEKKLLSPRAAAASWSLKQWDLMDDYIAAMKGDGADRAFFKAILAVHRNQFSTASKQIAKARERLDPELTTLTGDSYGRAYDTVVRIQMLAELEEIISYKDHADDPARQEMQRQTWKKRLAGCQRDVEVWQRILQVRSLVLKPNEDMDTWIEFADLCRTSDRLNLAEKTLTSLVGFPYPSMDDDMQTRGRAPPPIIFAYLRMAWAKNLQNGSREERYETLQHLRDFTDQLTQDVGIGARDANGQLMLPDQKLYGSYTKLLAQCHVELGQWQASIRENQASSDPSGILHDYSLATELDPDWYQAWHTWALANFEVITQLEVSQQGLSAVHFTTYIIPAVEGFLKSISLSPGNSLQDTLRLLTLWFTYGYSSGVTAAVSQGLPTVNIDVWLEVIPQIIARIQTPRQSIQQLLVQLLQDIGKAHPQALIYPLTVASKSMVAARRTVAQNITRKMREHSQKIVDQAELVSTELIRAAILWHEMWYDGLEEASKHYFGDHDIPGMLSVLEPLHDLVEAGPQTLRETSFIQSFGHDLRIAKEHLKRYRISQDGTEIQQAWDVYYSVFQRLGKQLKLLNVIELQYVSPKLMAVRDLDIAVPGTYQSGKPVIGIKSVVPTSKVIASKQKPRQFSLRGMDGKEYTYCLKGHEDLRQDERVMQLFGLVNTLLNADHECAKRHLSIQRYSVTPLSPSAGLLGWVSHSDTMHVLIKQYRDQRKILVDIEHKLMLQMSDDSYESLPLLHKVEIFQYALDNTTGQDLYRILWLKSRNSDIWLERRTTYTRSLGLNSMVGYILGLGDRHPSNLLLDQKSGKIVHIDFGDCFEVAQLREKYPEKVPFRLTRMLIHAMEVCGITGNFSRSCEVSMEVLRDNRESLMAVLEAFVYDPLFAWRLTATDKRPGGVGEVKDLDDPAAYGKQRKNKANETEILNDAENTEVKNDKGLQVIDRVRRKLTGRDFKPDVVLDVKVQVEKLVVEATKTENLCVAFLGWCSFW</sequence>
<dbReference type="Proteomes" id="UP000094043">
    <property type="component" value="Chromosome 8"/>
</dbReference>
<dbReference type="CDD" id="cd05169">
    <property type="entry name" value="PIKKc_TOR"/>
    <property type="match status" value="1"/>
</dbReference>
<feature type="domain" description="FAT" evidence="13">
    <location>
        <begin position="1251"/>
        <end position="1812"/>
    </location>
</feature>
<dbReference type="InterPro" id="IPR011009">
    <property type="entry name" value="Kinase-like_dom_sf"/>
</dbReference>
<evidence type="ECO:0000259" key="12">
    <source>
        <dbReference type="PROSITE" id="PS50290"/>
    </source>
</evidence>
<evidence type="ECO:0000313" key="16">
    <source>
        <dbReference type="Proteomes" id="UP000094043"/>
    </source>
</evidence>
<dbReference type="InterPro" id="IPR016024">
    <property type="entry name" value="ARM-type_fold"/>
</dbReference>
<dbReference type="GO" id="GO:0031932">
    <property type="term" value="C:TORC2 complex"/>
    <property type="evidence" value="ECO:0007669"/>
    <property type="project" value="TreeGrafter"/>
</dbReference>
<organism evidence="15 16">
    <name type="scientific">Cryptococcus depauperatus CBS 7841</name>
    <dbReference type="NCBI Taxonomy" id="1295531"/>
    <lineage>
        <taxon>Eukaryota</taxon>
        <taxon>Fungi</taxon>
        <taxon>Dikarya</taxon>
        <taxon>Basidiomycota</taxon>
        <taxon>Agaricomycotina</taxon>
        <taxon>Tremellomycetes</taxon>
        <taxon>Tremellales</taxon>
        <taxon>Cryptococcaceae</taxon>
        <taxon>Cryptococcus</taxon>
    </lineage>
</organism>
<dbReference type="SMART" id="SM01343">
    <property type="entry name" value="FATC"/>
    <property type="match status" value="1"/>
</dbReference>
<keyword evidence="8" id="KW-0131">Cell cycle</keyword>
<dbReference type="GO" id="GO:0038202">
    <property type="term" value="P:TORC1 signaling"/>
    <property type="evidence" value="ECO:0007669"/>
    <property type="project" value="TreeGrafter"/>
</dbReference>
<keyword evidence="3 11" id="KW-0808">Transferase</keyword>
<evidence type="ECO:0000256" key="3">
    <source>
        <dbReference type="ARBA" id="ARBA00022679"/>
    </source>
</evidence>
<dbReference type="InterPro" id="IPR009076">
    <property type="entry name" value="FRB_dom"/>
</dbReference>
<dbReference type="Gene3D" id="1.20.120.150">
    <property type="entry name" value="FKBP12-rapamycin binding domain"/>
    <property type="match status" value="1"/>
</dbReference>
<keyword evidence="5 11" id="KW-0547">Nucleotide-binding</keyword>
<keyword evidence="7 11" id="KW-0067">ATP-binding</keyword>
<dbReference type="PROSITE" id="PS51189">
    <property type="entry name" value="FAT"/>
    <property type="match status" value="1"/>
</dbReference>
<dbReference type="GO" id="GO:0005634">
    <property type="term" value="C:nucleus"/>
    <property type="evidence" value="ECO:0007669"/>
    <property type="project" value="TreeGrafter"/>
</dbReference>
<dbReference type="InterPro" id="IPR003152">
    <property type="entry name" value="FATC_dom"/>
</dbReference>
<dbReference type="RefSeq" id="XP_066071822.1">
    <property type="nucleotide sequence ID" value="XM_066215725.1"/>
</dbReference>
<comment type="catalytic activity">
    <reaction evidence="10">
        <text>L-seryl-[protein] + ATP = O-phospho-L-seryl-[protein] + ADP + H(+)</text>
        <dbReference type="Rhea" id="RHEA:17989"/>
        <dbReference type="Rhea" id="RHEA-COMP:9863"/>
        <dbReference type="Rhea" id="RHEA-COMP:11604"/>
        <dbReference type="ChEBI" id="CHEBI:15378"/>
        <dbReference type="ChEBI" id="CHEBI:29999"/>
        <dbReference type="ChEBI" id="CHEBI:30616"/>
        <dbReference type="ChEBI" id="CHEBI:83421"/>
        <dbReference type="ChEBI" id="CHEBI:456216"/>
        <dbReference type="EC" id="2.7.11.1"/>
    </reaction>
</comment>
<dbReference type="SMART" id="SM00146">
    <property type="entry name" value="PI3Kc"/>
    <property type="match status" value="1"/>
</dbReference>
<dbReference type="GO" id="GO:0031931">
    <property type="term" value="C:TORC1 complex"/>
    <property type="evidence" value="ECO:0007669"/>
    <property type="project" value="TreeGrafter"/>
</dbReference>
<dbReference type="InterPro" id="IPR026683">
    <property type="entry name" value="TOR_cat"/>
</dbReference>
<evidence type="ECO:0000256" key="8">
    <source>
        <dbReference type="ARBA" id="ARBA00023306"/>
    </source>
</evidence>
<evidence type="ECO:0000256" key="7">
    <source>
        <dbReference type="ARBA" id="ARBA00022840"/>
    </source>
</evidence>
<dbReference type="SUPFAM" id="SSF56112">
    <property type="entry name" value="Protein kinase-like (PK-like)"/>
    <property type="match status" value="1"/>
</dbReference>
<reference evidence="15" key="1">
    <citation type="submission" date="2016-06" db="EMBL/GenBank/DDBJ databases">
        <authorList>
            <person name="Cuomo C."/>
            <person name="Litvintseva A."/>
            <person name="Heitman J."/>
            <person name="Chen Y."/>
            <person name="Sun S."/>
            <person name="Springer D."/>
            <person name="Dromer F."/>
            <person name="Young S."/>
            <person name="Zeng Q."/>
            <person name="Chapman S."/>
            <person name="Gujja S."/>
            <person name="Saif S."/>
            <person name="Birren B."/>
        </authorList>
    </citation>
    <scope>NUCLEOTIDE SEQUENCE</scope>
    <source>
        <strain evidence="15">CBS 7841</strain>
    </source>
</reference>
<dbReference type="InterPro" id="IPR018936">
    <property type="entry name" value="PI3/4_kinase_CS"/>
</dbReference>
<dbReference type="InterPro" id="IPR050517">
    <property type="entry name" value="DDR_Repair_Kinase"/>
</dbReference>
<dbReference type="GO" id="GO:0016242">
    <property type="term" value="P:negative regulation of macroautophagy"/>
    <property type="evidence" value="ECO:0007669"/>
    <property type="project" value="TreeGrafter"/>
</dbReference>
<dbReference type="Pfam" id="PF11865">
    <property type="entry name" value="mTOR_dom"/>
    <property type="match status" value="1"/>
</dbReference>
<comment type="catalytic activity">
    <reaction evidence="9 11">
        <text>L-threonyl-[protein] + ATP = O-phospho-L-threonyl-[protein] + ADP + H(+)</text>
        <dbReference type="Rhea" id="RHEA:46608"/>
        <dbReference type="Rhea" id="RHEA-COMP:11060"/>
        <dbReference type="Rhea" id="RHEA-COMP:11605"/>
        <dbReference type="ChEBI" id="CHEBI:15378"/>
        <dbReference type="ChEBI" id="CHEBI:30013"/>
        <dbReference type="ChEBI" id="CHEBI:30616"/>
        <dbReference type="ChEBI" id="CHEBI:61977"/>
        <dbReference type="ChEBI" id="CHEBI:456216"/>
        <dbReference type="EC" id="2.7.11.1"/>
    </reaction>
</comment>
<dbReference type="FunFam" id="1.25.10.10:FF:000371">
    <property type="entry name" value="Serine/threonine-protein kinase TOR"/>
    <property type="match status" value="1"/>
</dbReference>
<dbReference type="Gene3D" id="1.25.10.10">
    <property type="entry name" value="Leucine-rich Repeat Variant"/>
    <property type="match status" value="3"/>
</dbReference>
<dbReference type="GO" id="GO:0005886">
    <property type="term" value="C:plasma membrane"/>
    <property type="evidence" value="ECO:0007669"/>
    <property type="project" value="UniProtKB-ARBA"/>
</dbReference>
<evidence type="ECO:0000256" key="6">
    <source>
        <dbReference type="ARBA" id="ARBA00022777"/>
    </source>
</evidence>
<keyword evidence="4" id="KW-0677">Repeat</keyword>
<proteinExistence type="inferred from homology"/>
<dbReference type="SMART" id="SM01345">
    <property type="entry name" value="Rapamycin_bind"/>
    <property type="match status" value="1"/>
</dbReference>
<dbReference type="FunFam" id="1.20.120.150:FF:000001">
    <property type="entry name" value="Serine/threonine-protein kinase TOR"/>
    <property type="match status" value="1"/>
</dbReference>
<evidence type="ECO:0000256" key="10">
    <source>
        <dbReference type="ARBA" id="ARBA00048679"/>
    </source>
</evidence>
<dbReference type="SMART" id="SM01346">
    <property type="entry name" value="DUF3385"/>
    <property type="match status" value="1"/>
</dbReference>
<dbReference type="Pfam" id="PF00454">
    <property type="entry name" value="PI3_PI4_kinase"/>
    <property type="match status" value="1"/>
</dbReference>
<dbReference type="Pfam" id="PF02259">
    <property type="entry name" value="FAT"/>
    <property type="match status" value="1"/>
</dbReference>
<keyword evidence="16" id="KW-1185">Reference proteome</keyword>
<dbReference type="InterPro" id="IPR014009">
    <property type="entry name" value="PIK_FAT"/>
</dbReference>
<evidence type="ECO:0000256" key="2">
    <source>
        <dbReference type="ARBA" id="ARBA00022527"/>
    </source>
</evidence>
<comment type="similarity">
    <text evidence="1 11">Belongs to the PI3/PI4-kinase family.</text>
</comment>
<dbReference type="Gene3D" id="3.30.1010.10">
    <property type="entry name" value="Phosphatidylinositol 3-kinase Catalytic Subunit, Chain A, domain 4"/>
    <property type="match status" value="1"/>
</dbReference>
<dbReference type="Gene3D" id="1.10.1070.11">
    <property type="entry name" value="Phosphatidylinositol 3-/4-kinase, catalytic domain"/>
    <property type="match status" value="1"/>
</dbReference>
<dbReference type="Pfam" id="PF25574">
    <property type="entry name" value="TPR_IMB1"/>
    <property type="match status" value="1"/>
</dbReference>
<dbReference type="KEGG" id="cdep:91090581"/>
<evidence type="ECO:0000256" key="5">
    <source>
        <dbReference type="ARBA" id="ARBA00022741"/>
    </source>
</evidence>
<evidence type="ECO:0000259" key="13">
    <source>
        <dbReference type="PROSITE" id="PS51189"/>
    </source>
</evidence>
<dbReference type="PROSITE" id="PS00915">
    <property type="entry name" value="PI3_4_KINASE_1"/>
    <property type="match status" value="1"/>
</dbReference>
<accession>A0AAJ8JZC0</accession>
<dbReference type="InterPro" id="IPR024585">
    <property type="entry name" value="mTOR_dom"/>
</dbReference>
<evidence type="ECO:0000256" key="4">
    <source>
        <dbReference type="ARBA" id="ARBA00022737"/>
    </source>
</evidence>
<reference evidence="15" key="3">
    <citation type="submission" date="2024-01" db="EMBL/GenBank/DDBJ databases">
        <authorList>
            <person name="Coelho M.A."/>
            <person name="David-Palma M."/>
            <person name="Shea T."/>
            <person name="Sun S."/>
            <person name="Cuomo C.A."/>
            <person name="Heitman J."/>
        </authorList>
    </citation>
    <scope>NUCLEOTIDE SEQUENCE</scope>
    <source>
        <strain evidence="15">CBS 7841</strain>
    </source>
</reference>
<dbReference type="FunFam" id="1.10.1070.11:FF:000028">
    <property type="entry name" value="Serine/threonine-protein kinase TOR"/>
    <property type="match status" value="1"/>
</dbReference>
<evidence type="ECO:0000256" key="1">
    <source>
        <dbReference type="ARBA" id="ARBA00011031"/>
    </source>
</evidence>
<feature type="domain" description="FATC" evidence="14">
    <location>
        <begin position="2331"/>
        <end position="2363"/>
    </location>
</feature>
<dbReference type="SUPFAM" id="SSF47212">
    <property type="entry name" value="FKBP12-rapamycin-binding domain of FKBP-rapamycin-associated protein (FRAP)"/>
    <property type="match status" value="1"/>
</dbReference>
<evidence type="ECO:0000256" key="9">
    <source>
        <dbReference type="ARBA" id="ARBA00047899"/>
    </source>
</evidence>
<evidence type="ECO:0000313" key="15">
    <source>
        <dbReference type="EMBL" id="WVN91122.1"/>
    </source>
</evidence>
<dbReference type="EC" id="2.7.11.1" evidence="11"/>
<evidence type="ECO:0000256" key="11">
    <source>
        <dbReference type="RuleBase" id="RU364109"/>
    </source>
</evidence>